<accession>A0AAE0TNA2</accession>
<dbReference type="EMBL" id="JAUTXT010000058">
    <property type="protein sequence ID" value="KAK3670334.1"/>
    <property type="molecule type" value="Genomic_DNA"/>
</dbReference>
<dbReference type="Proteomes" id="UP001274830">
    <property type="component" value="Unassembled WGS sequence"/>
</dbReference>
<keyword evidence="2" id="KW-0843">Virulence</keyword>
<evidence type="ECO:0000259" key="5">
    <source>
        <dbReference type="PROSITE" id="PS51782"/>
    </source>
</evidence>
<dbReference type="GO" id="GO:0008061">
    <property type="term" value="F:chitin binding"/>
    <property type="evidence" value="ECO:0007669"/>
    <property type="project" value="UniProtKB-KW"/>
</dbReference>
<keyword evidence="7" id="KW-1185">Reference proteome</keyword>
<dbReference type="SUPFAM" id="SSF54106">
    <property type="entry name" value="LysM domain"/>
    <property type="match status" value="1"/>
</dbReference>
<sequence>MHLQHTLTSLILCAALTQAKPLARLRLHARQFANSSTTVITSSQISTDMTKTPTTSTTTTETSATCTATTTVTPETNCNQVASAYGLRLTTYEASSPANSSVCQDILAGYGICVETAGASTTPSIDVDATSALGASNTNVTFGAVSIVLNMTTAELSIPATSALETSSSSSLTPLVFAPAALTTSTTPVVTAIETQSTVTILTTTTLTYTLGTARTDVRTLLQVQTVTEIVTYTTTVELSGPETTVFAANSLVSPASATTQTSLCTTPLPPGPVQSGVVPGCTNWYVAQHGDFCYHVATRFGLSPTRFQLWNPAVGLETCTNMVPGHAYCVGTCGNYQGLSSSSAGASSTDSSTISLSEVSTSPATSETLILLASILTSISSSSTSLTSSSQDPTSTSTTSLSSTALSSTSTSASLSDLSSASTSSSSSLPSSSIVLSVVSTSTSTTTSSSVTTSISSSILTTSTSSSTSASLSSSSTLASTSTSSAPTSIITSDAQVQYKTFKGDGSLAAGWPAMSSWIDYDTMFTVNTPNMQESCSQWGVPLDTATEISEMKAAISDIASSTGVDERLILAIIMQESTGCVRVITTQYSVFNPGLMQSHNGTGTCNTNNLPLAAGVTGTGVVQTPCPDSEIRQMITDGTNGTPSGDGLKQCLQKQGNTDVSQYYRAARMYNGGSIAASGDLGQGCCTLCYASDVANRLLGWVNAPHNCNL</sequence>
<dbReference type="PANTHER" id="PTHR34997:SF1">
    <property type="entry name" value="PEPTIDOGLYCAN-BINDING LYSIN DOMAIN"/>
    <property type="match status" value="1"/>
</dbReference>
<feature type="region of interest" description="Disordered" evidence="3">
    <location>
        <begin position="465"/>
        <end position="487"/>
    </location>
</feature>
<comment type="caution">
    <text evidence="6">The sequence shown here is derived from an EMBL/GenBank/DDBJ whole genome shotgun (WGS) entry which is preliminary data.</text>
</comment>
<evidence type="ECO:0000256" key="4">
    <source>
        <dbReference type="SAM" id="SignalP"/>
    </source>
</evidence>
<dbReference type="PROSITE" id="PS51782">
    <property type="entry name" value="LYSM"/>
    <property type="match status" value="1"/>
</dbReference>
<feature type="chain" id="PRO_5042063330" description="LysM domain-containing protein" evidence="4">
    <location>
        <begin position="20"/>
        <end position="712"/>
    </location>
</feature>
<dbReference type="InterPro" id="IPR052210">
    <property type="entry name" value="LysM1-like"/>
</dbReference>
<keyword evidence="1" id="KW-0147">Chitin-binding</keyword>
<evidence type="ECO:0000256" key="3">
    <source>
        <dbReference type="SAM" id="MobiDB-lite"/>
    </source>
</evidence>
<proteinExistence type="predicted"/>
<name>A0AAE0TNA2_9PEZI</name>
<evidence type="ECO:0000256" key="2">
    <source>
        <dbReference type="ARBA" id="ARBA00023026"/>
    </source>
</evidence>
<protein>
    <recommendedName>
        <fullName evidence="5">LysM domain-containing protein</fullName>
    </recommendedName>
</protein>
<feature type="domain" description="LysM" evidence="5">
    <location>
        <begin position="284"/>
        <end position="331"/>
    </location>
</feature>
<dbReference type="Gene3D" id="3.10.350.10">
    <property type="entry name" value="LysM domain"/>
    <property type="match status" value="1"/>
</dbReference>
<feature type="region of interest" description="Disordered" evidence="3">
    <location>
        <begin position="384"/>
        <end position="405"/>
    </location>
</feature>
<dbReference type="Gene3D" id="1.10.530.10">
    <property type="match status" value="1"/>
</dbReference>
<dbReference type="AlphaFoldDB" id="A0AAE0TNA2"/>
<dbReference type="CDD" id="cd00118">
    <property type="entry name" value="LysM"/>
    <property type="match status" value="1"/>
</dbReference>
<evidence type="ECO:0000313" key="6">
    <source>
        <dbReference type="EMBL" id="KAK3670334.1"/>
    </source>
</evidence>
<feature type="signal peptide" evidence="4">
    <location>
        <begin position="1"/>
        <end position="19"/>
    </location>
</feature>
<gene>
    <name evidence="6" type="ORF">LTR78_009788</name>
</gene>
<dbReference type="InterPro" id="IPR036779">
    <property type="entry name" value="LysM_dom_sf"/>
</dbReference>
<evidence type="ECO:0000256" key="1">
    <source>
        <dbReference type="ARBA" id="ARBA00022669"/>
    </source>
</evidence>
<evidence type="ECO:0000313" key="7">
    <source>
        <dbReference type="Proteomes" id="UP001274830"/>
    </source>
</evidence>
<organism evidence="6 7">
    <name type="scientific">Recurvomyces mirabilis</name>
    <dbReference type="NCBI Taxonomy" id="574656"/>
    <lineage>
        <taxon>Eukaryota</taxon>
        <taxon>Fungi</taxon>
        <taxon>Dikarya</taxon>
        <taxon>Ascomycota</taxon>
        <taxon>Pezizomycotina</taxon>
        <taxon>Dothideomycetes</taxon>
        <taxon>Dothideomycetidae</taxon>
        <taxon>Mycosphaerellales</taxon>
        <taxon>Teratosphaeriaceae</taxon>
        <taxon>Recurvomyces</taxon>
    </lineage>
</organism>
<keyword evidence="4" id="KW-0732">Signal</keyword>
<dbReference type="PANTHER" id="PTHR34997">
    <property type="entry name" value="AM15"/>
    <property type="match status" value="1"/>
</dbReference>
<dbReference type="InterPro" id="IPR018392">
    <property type="entry name" value="LysM"/>
</dbReference>
<reference evidence="6" key="1">
    <citation type="submission" date="2023-07" db="EMBL/GenBank/DDBJ databases">
        <title>Black Yeasts Isolated from many extreme environments.</title>
        <authorList>
            <person name="Coleine C."/>
            <person name="Stajich J.E."/>
            <person name="Selbmann L."/>
        </authorList>
    </citation>
    <scope>NUCLEOTIDE SEQUENCE</scope>
    <source>
        <strain evidence="6">CCFEE 5485</strain>
    </source>
</reference>